<dbReference type="Proteomes" id="UP000054047">
    <property type="component" value="Unassembled WGS sequence"/>
</dbReference>
<dbReference type="GO" id="GO:0046294">
    <property type="term" value="P:formaldehyde catabolic process"/>
    <property type="evidence" value="ECO:0007669"/>
    <property type="project" value="InterPro"/>
</dbReference>
<feature type="active site" description="Charge relay system" evidence="7">
    <location>
        <position position="281"/>
    </location>
</feature>
<evidence type="ECO:0000256" key="3">
    <source>
        <dbReference type="ARBA" id="ARBA00012479"/>
    </source>
</evidence>
<gene>
    <name evidence="9" type="ORF">ANCDUO_10741</name>
</gene>
<accession>A0A0C2CQK2</accession>
<comment type="catalytic activity">
    <reaction evidence="8">
        <text>S-formylglutathione + H2O = formate + glutathione + H(+)</text>
        <dbReference type="Rhea" id="RHEA:14961"/>
        <dbReference type="ChEBI" id="CHEBI:15377"/>
        <dbReference type="ChEBI" id="CHEBI:15378"/>
        <dbReference type="ChEBI" id="CHEBI:15740"/>
        <dbReference type="ChEBI" id="CHEBI:57688"/>
        <dbReference type="ChEBI" id="CHEBI:57925"/>
        <dbReference type="EC" id="3.1.2.12"/>
    </reaction>
</comment>
<name>A0A0C2CQK2_9BILA</name>
<evidence type="ECO:0000256" key="7">
    <source>
        <dbReference type="PIRSR" id="PIRSR614186-1"/>
    </source>
</evidence>
<feature type="active site" description="Charge relay system" evidence="7">
    <location>
        <position position="250"/>
    </location>
</feature>
<organism evidence="9 10">
    <name type="scientific">Ancylostoma duodenale</name>
    <dbReference type="NCBI Taxonomy" id="51022"/>
    <lineage>
        <taxon>Eukaryota</taxon>
        <taxon>Metazoa</taxon>
        <taxon>Ecdysozoa</taxon>
        <taxon>Nematoda</taxon>
        <taxon>Chromadorea</taxon>
        <taxon>Rhabditida</taxon>
        <taxon>Rhabditina</taxon>
        <taxon>Rhabditomorpha</taxon>
        <taxon>Strongyloidea</taxon>
        <taxon>Ancylostomatidae</taxon>
        <taxon>Ancylostomatinae</taxon>
        <taxon>Ancylostoma</taxon>
    </lineage>
</organism>
<evidence type="ECO:0000256" key="6">
    <source>
        <dbReference type="ARBA" id="ARBA00022801"/>
    </source>
</evidence>
<feature type="active site" description="Charge relay system" evidence="7">
    <location>
        <position position="170"/>
    </location>
</feature>
<dbReference type="InterPro" id="IPR014186">
    <property type="entry name" value="S-formylglutathione_hydrol"/>
</dbReference>
<evidence type="ECO:0000313" key="9">
    <source>
        <dbReference type="EMBL" id="KIH59043.1"/>
    </source>
</evidence>
<keyword evidence="10" id="KW-1185">Reference proteome</keyword>
<sequence>MVTEVVSSVRCFRGRQNVYKHHSDVLNCDMHFGAYIPDHKEGERLPGLFYLSGKESKSIHPQDLLFVFIGFLKGLTCTHANFMEKSGFQRFASEYGIVVVHPDTSPRGVDLPNDSDSWDFGKGAGFYLDATVEPWSKHYKMYSYVTKELPEVIKNLLPIDLGKLGIFGHSMGGHGAISIGLKNPDLFKSISAFAPICNPMNCPWGKKAFTGYLGNFRPDTETWEQYDSSLLLKTYKGPSRKVLIDQGANDSFLPAGQLLPESLKSTDTVSVELRMQPEYDHSYYFIATFIGDHFKHHATILKI</sequence>
<dbReference type="EMBL" id="KN732401">
    <property type="protein sequence ID" value="KIH59043.1"/>
    <property type="molecule type" value="Genomic_DNA"/>
</dbReference>
<keyword evidence="8" id="KW-0963">Cytoplasm</keyword>
<dbReference type="PANTHER" id="PTHR10061:SF0">
    <property type="entry name" value="S-FORMYLGLUTATHIONE HYDROLASE"/>
    <property type="match status" value="1"/>
</dbReference>
<dbReference type="NCBIfam" id="TIGR02821">
    <property type="entry name" value="fghA_ester_D"/>
    <property type="match status" value="1"/>
</dbReference>
<dbReference type="Pfam" id="PF00756">
    <property type="entry name" value="Esterase"/>
    <property type="match status" value="1"/>
</dbReference>
<dbReference type="FunFam" id="3.40.50.1820:FF:000002">
    <property type="entry name" value="S-formylglutathione hydrolase"/>
    <property type="match status" value="1"/>
</dbReference>
<proteinExistence type="inferred from homology"/>
<evidence type="ECO:0000256" key="4">
    <source>
        <dbReference type="ARBA" id="ARBA00016774"/>
    </source>
</evidence>
<evidence type="ECO:0000256" key="2">
    <source>
        <dbReference type="ARBA" id="ARBA00005622"/>
    </source>
</evidence>
<dbReference type="GO" id="GO:0018738">
    <property type="term" value="F:S-formylglutathione hydrolase activity"/>
    <property type="evidence" value="ECO:0007669"/>
    <property type="project" value="UniProtKB-EC"/>
</dbReference>
<keyword evidence="5 8" id="KW-0719">Serine esterase</keyword>
<comment type="subcellular location">
    <subcellularLocation>
        <location evidence="8">Cytoplasm</location>
    </subcellularLocation>
</comment>
<comment type="function">
    <text evidence="1 8">Serine hydrolase involved in the detoxification of formaldehyde.</text>
</comment>
<evidence type="ECO:0000256" key="1">
    <source>
        <dbReference type="ARBA" id="ARBA00002608"/>
    </source>
</evidence>
<dbReference type="Gene3D" id="3.40.50.1820">
    <property type="entry name" value="alpha/beta hydrolase"/>
    <property type="match status" value="1"/>
</dbReference>
<dbReference type="EC" id="3.1.2.12" evidence="3 8"/>
<dbReference type="SUPFAM" id="SSF53474">
    <property type="entry name" value="alpha/beta-Hydrolases"/>
    <property type="match status" value="1"/>
</dbReference>
<dbReference type="InterPro" id="IPR000801">
    <property type="entry name" value="Esterase-like"/>
</dbReference>
<comment type="similarity">
    <text evidence="2 8">Belongs to the esterase D family.</text>
</comment>
<evidence type="ECO:0000256" key="5">
    <source>
        <dbReference type="ARBA" id="ARBA00022487"/>
    </source>
</evidence>
<evidence type="ECO:0000256" key="8">
    <source>
        <dbReference type="RuleBase" id="RU363068"/>
    </source>
</evidence>
<dbReference type="OrthoDB" id="420518at2759"/>
<evidence type="ECO:0000313" key="10">
    <source>
        <dbReference type="Proteomes" id="UP000054047"/>
    </source>
</evidence>
<dbReference type="GO" id="GO:0005829">
    <property type="term" value="C:cytosol"/>
    <property type="evidence" value="ECO:0007669"/>
    <property type="project" value="TreeGrafter"/>
</dbReference>
<dbReference type="GO" id="GO:0052689">
    <property type="term" value="F:carboxylic ester hydrolase activity"/>
    <property type="evidence" value="ECO:0007669"/>
    <property type="project" value="UniProtKB-KW"/>
</dbReference>
<protein>
    <recommendedName>
        <fullName evidence="4 8">S-formylglutathione hydrolase</fullName>
        <ecNumber evidence="3 8">3.1.2.12</ecNumber>
    </recommendedName>
</protein>
<dbReference type="PANTHER" id="PTHR10061">
    <property type="entry name" value="S-FORMYLGLUTATHIONE HYDROLASE"/>
    <property type="match status" value="1"/>
</dbReference>
<dbReference type="AlphaFoldDB" id="A0A0C2CQK2"/>
<keyword evidence="6 8" id="KW-0378">Hydrolase</keyword>
<dbReference type="InterPro" id="IPR029058">
    <property type="entry name" value="AB_hydrolase_fold"/>
</dbReference>
<reference evidence="9 10" key="1">
    <citation type="submission" date="2013-12" db="EMBL/GenBank/DDBJ databases">
        <title>Draft genome of the parsitic nematode Ancylostoma duodenale.</title>
        <authorList>
            <person name="Mitreva M."/>
        </authorList>
    </citation>
    <scope>NUCLEOTIDE SEQUENCE [LARGE SCALE GENOMIC DNA]</scope>
    <source>
        <strain evidence="9 10">Zhejiang</strain>
    </source>
</reference>